<dbReference type="AlphaFoldDB" id="A0AAU9KZ87"/>
<proteinExistence type="predicted"/>
<evidence type="ECO:0000313" key="2">
    <source>
        <dbReference type="Proteomes" id="UP001160483"/>
    </source>
</evidence>
<dbReference type="EMBL" id="CAKKTJ010000269">
    <property type="protein sequence ID" value="CAH0478673.1"/>
    <property type="molecule type" value="Genomic_DNA"/>
</dbReference>
<accession>A0AAU9KZ87</accession>
<reference evidence="1" key="1">
    <citation type="submission" date="2021-11" db="EMBL/GenBank/DDBJ databases">
        <authorList>
            <person name="Islam A."/>
            <person name="Islam S."/>
            <person name="Flora M.S."/>
            <person name="Rahman M."/>
            <person name="Ziaur R.M."/>
            <person name="Epstein J.H."/>
            <person name="Hassan M."/>
            <person name="Klassen M."/>
            <person name="Woodard K."/>
            <person name="Webb A."/>
            <person name="Webby R.J."/>
            <person name="El Zowalaty M.E."/>
        </authorList>
    </citation>
    <scope>NUCLEOTIDE SEQUENCE</scope>
    <source>
        <strain evidence="1">Pbs3</strain>
    </source>
</reference>
<name>A0AAU9KZ87_9STRA</name>
<organism evidence="1 2">
    <name type="scientific">Peronospora belbahrii</name>
    <dbReference type="NCBI Taxonomy" id="622444"/>
    <lineage>
        <taxon>Eukaryota</taxon>
        <taxon>Sar</taxon>
        <taxon>Stramenopiles</taxon>
        <taxon>Oomycota</taxon>
        <taxon>Peronosporomycetes</taxon>
        <taxon>Peronosporales</taxon>
        <taxon>Peronosporaceae</taxon>
        <taxon>Peronospora</taxon>
    </lineage>
</organism>
<comment type="caution">
    <text evidence="1">The sequence shown here is derived from an EMBL/GenBank/DDBJ whole genome shotgun (WGS) entry which is preliminary data.</text>
</comment>
<protein>
    <recommendedName>
        <fullName evidence="3">Secreted protein</fullName>
    </recommendedName>
</protein>
<evidence type="ECO:0000313" key="1">
    <source>
        <dbReference type="EMBL" id="CAH0478673.1"/>
    </source>
</evidence>
<gene>
    <name evidence="1" type="ORF">PBS003_LOCUS5362</name>
</gene>
<dbReference type="Proteomes" id="UP001160483">
    <property type="component" value="Unassembled WGS sequence"/>
</dbReference>
<evidence type="ECO:0008006" key="3">
    <source>
        <dbReference type="Google" id="ProtNLM"/>
    </source>
</evidence>
<sequence>MDPLALSQMVNVLSLTLSPWTVPCLLQCELILMRRSEVAHLTLANACGSPHLHVQAWLTKFQTSQDLQEHARFSMLRN</sequence>